<accession>A0A956SCC3</accession>
<feature type="transmembrane region" description="Helical" evidence="2">
    <location>
        <begin position="844"/>
        <end position="863"/>
    </location>
</feature>
<reference evidence="3" key="2">
    <citation type="journal article" date="2021" name="Microbiome">
        <title>Successional dynamics and alternative stable states in a saline activated sludge microbial community over 9 years.</title>
        <authorList>
            <person name="Wang Y."/>
            <person name="Ye J."/>
            <person name="Ju F."/>
            <person name="Liu L."/>
            <person name="Boyd J.A."/>
            <person name="Deng Y."/>
            <person name="Parks D.H."/>
            <person name="Jiang X."/>
            <person name="Yin X."/>
            <person name="Woodcroft B.J."/>
            <person name="Tyson G.W."/>
            <person name="Hugenholtz P."/>
            <person name="Polz M.F."/>
            <person name="Zhang T."/>
        </authorList>
    </citation>
    <scope>NUCLEOTIDE SEQUENCE</scope>
    <source>
        <strain evidence="3">HKST-UBA02</strain>
    </source>
</reference>
<feature type="transmembrane region" description="Helical" evidence="2">
    <location>
        <begin position="219"/>
        <end position="238"/>
    </location>
</feature>
<feature type="transmembrane region" description="Helical" evidence="2">
    <location>
        <begin position="328"/>
        <end position="344"/>
    </location>
</feature>
<keyword evidence="2" id="KW-1133">Transmembrane helix</keyword>
<feature type="transmembrane region" description="Helical" evidence="2">
    <location>
        <begin position="250"/>
        <end position="271"/>
    </location>
</feature>
<feature type="transmembrane region" description="Helical" evidence="2">
    <location>
        <begin position="910"/>
        <end position="927"/>
    </location>
</feature>
<evidence type="ECO:0000313" key="4">
    <source>
        <dbReference type="Proteomes" id="UP000739538"/>
    </source>
</evidence>
<reference evidence="3" key="1">
    <citation type="submission" date="2020-04" db="EMBL/GenBank/DDBJ databases">
        <authorList>
            <person name="Zhang T."/>
        </authorList>
    </citation>
    <scope>NUCLEOTIDE SEQUENCE</scope>
    <source>
        <strain evidence="3">HKST-UBA02</strain>
    </source>
</reference>
<feature type="transmembrane region" description="Helical" evidence="2">
    <location>
        <begin position="812"/>
        <end position="832"/>
    </location>
</feature>
<sequence length="968" mass="104983">MTMLIVIFALVLIAIPVSFVMGIVNHQRTNQLQHRVTELTELLENLGHGQHGGDGVDASSGPIDDAPFWTFLGSGLEPVPVTDAAAGEAMEEGAVVPPSQQDVDPWELGKPPALPPTRTTSPTYPVSVASRASKKPPEEPRPPRPISHTGREDTNTPATPAGVIPALAFGAAGPRSHPHPRSMVDLERIFGGQWLSWIGVLALLVGSGFFLGVDLGSSVLSGLPQVLIGVGAAVGFNAMGRYWSERRERILGLCLLGGGIGLLYLAAYASYGFHQLVPLAFVFPLLLVVATVGAFMALDRNSLVIASLTLAGASVTPFILASGDAPRALLPYLVAVNLGAVLVGQRRGGWTGLPASSFAVSVLLVATWFDAQYVPELRGFAFFFLAGSWLVFAVAPWLWERTTELWSYLRAMVLTLNGLMFALACYVLLEGGLESWQGPMLLVLATAYVILSRIMRTRHGEDAATRLTFCVGVALAALFAPVQFDQASVTLVWLALAAVLVYSGLRERDLWQRVSGLAVLTLALFRSVLFEIPQTVPMGREILPIWNAEFVAGVALVAVLVWLARIYPRYETTLRPEEALLWRPLQVLAAGVGIERASAELLWFFQWRGDRLGIEFALTAANWLAILWVIYGAAVLLRGEKSGFRALRLTGEIVLAGGAVLSGFMAVGPVPGGYWPLFNLTLFQGGIAVVFLGGLFWWFHRDDLEGVLPASYYGSPLLIATASLLLVTLSAEVFRFVPWLETRFGRDFGVLEPFALASFWGVYAAAAIVWGTRRKDEPLRIFGDLVLALATLSTITLVLSPSHVEYRPILNATFLEGVGIVAILGGLFWWFHREGRDSKVPTEYYGAPLLLAALVLLFLEVSVEVQSFFKLRNATTAGGELQSMLGLSVTWALYSGAVIVSGFVRRYRPVRLLGISLLALTVLKVFVVDLQALDRGYRIVAFLVLGVLSLAISVLYQRERAATPREAE</sequence>
<dbReference type="Pfam" id="PF10101">
    <property type="entry name" value="DUF2339"/>
    <property type="match status" value="1"/>
</dbReference>
<dbReference type="AlphaFoldDB" id="A0A956SCC3"/>
<keyword evidence="2" id="KW-0472">Membrane</keyword>
<feature type="transmembrane region" description="Helical" evidence="2">
    <location>
        <begin position="381"/>
        <end position="399"/>
    </location>
</feature>
<feature type="transmembrane region" description="Helical" evidence="2">
    <location>
        <begin position="303"/>
        <end position="322"/>
    </location>
</feature>
<feature type="transmembrane region" description="Helical" evidence="2">
    <location>
        <begin position="617"/>
        <end position="637"/>
    </location>
</feature>
<dbReference type="PANTHER" id="PTHR38434">
    <property type="entry name" value="BLL2549 PROTEIN"/>
    <property type="match status" value="1"/>
</dbReference>
<feature type="transmembrane region" description="Helical" evidence="2">
    <location>
        <begin position="277"/>
        <end position="296"/>
    </location>
</feature>
<feature type="transmembrane region" description="Helical" evidence="2">
    <location>
        <begin position="463"/>
        <end position="481"/>
    </location>
</feature>
<name>A0A956SCC3_UNCEI</name>
<feature type="transmembrane region" description="Helical" evidence="2">
    <location>
        <begin position="939"/>
        <end position="956"/>
    </location>
</feature>
<gene>
    <name evidence="3" type="ORF">KDA27_05900</name>
</gene>
<feature type="transmembrane region" description="Helical" evidence="2">
    <location>
        <begin position="542"/>
        <end position="564"/>
    </location>
</feature>
<keyword evidence="2" id="KW-0812">Transmembrane</keyword>
<feature type="transmembrane region" description="Helical" evidence="2">
    <location>
        <begin position="782"/>
        <end position="800"/>
    </location>
</feature>
<feature type="transmembrane region" description="Helical" evidence="2">
    <location>
        <begin position="883"/>
        <end position="903"/>
    </location>
</feature>
<feature type="transmembrane region" description="Helical" evidence="2">
    <location>
        <begin position="674"/>
        <end position="699"/>
    </location>
</feature>
<feature type="transmembrane region" description="Helical" evidence="2">
    <location>
        <begin position="194"/>
        <end position="213"/>
    </location>
</feature>
<feature type="region of interest" description="Disordered" evidence="1">
    <location>
        <begin position="93"/>
        <end position="160"/>
    </location>
</feature>
<dbReference type="PANTHER" id="PTHR38434:SF1">
    <property type="entry name" value="BLL2549 PROTEIN"/>
    <property type="match status" value="1"/>
</dbReference>
<evidence type="ECO:0000256" key="2">
    <source>
        <dbReference type="SAM" id="Phobius"/>
    </source>
</evidence>
<dbReference type="Proteomes" id="UP000739538">
    <property type="component" value="Unassembled WGS sequence"/>
</dbReference>
<evidence type="ECO:0000313" key="3">
    <source>
        <dbReference type="EMBL" id="MCA9755317.1"/>
    </source>
</evidence>
<feature type="transmembrane region" description="Helical" evidence="2">
    <location>
        <begin position="351"/>
        <end position="369"/>
    </location>
</feature>
<feature type="transmembrane region" description="Helical" evidence="2">
    <location>
        <begin position="487"/>
        <end position="505"/>
    </location>
</feature>
<dbReference type="EMBL" id="JAGQHS010000020">
    <property type="protein sequence ID" value="MCA9755317.1"/>
    <property type="molecule type" value="Genomic_DNA"/>
</dbReference>
<feature type="transmembrane region" description="Helical" evidence="2">
    <location>
        <begin position="517"/>
        <end position="536"/>
    </location>
</feature>
<dbReference type="InterPro" id="IPR019286">
    <property type="entry name" value="DUF2339_TM"/>
</dbReference>
<proteinExistence type="predicted"/>
<protein>
    <submittedName>
        <fullName evidence="3">DUF2339 domain-containing protein</fullName>
    </submittedName>
</protein>
<feature type="transmembrane region" description="Helical" evidence="2">
    <location>
        <begin position="435"/>
        <end position="451"/>
    </location>
</feature>
<feature type="transmembrane region" description="Helical" evidence="2">
    <location>
        <begin position="751"/>
        <end position="770"/>
    </location>
</feature>
<comment type="caution">
    <text evidence="3">The sequence shown here is derived from an EMBL/GenBank/DDBJ whole genome shotgun (WGS) entry which is preliminary data.</text>
</comment>
<feature type="transmembrane region" description="Helical" evidence="2">
    <location>
        <begin position="711"/>
        <end position="731"/>
    </location>
</feature>
<feature type="transmembrane region" description="Helical" evidence="2">
    <location>
        <begin position="411"/>
        <end position="429"/>
    </location>
</feature>
<evidence type="ECO:0000256" key="1">
    <source>
        <dbReference type="SAM" id="MobiDB-lite"/>
    </source>
</evidence>
<feature type="transmembrane region" description="Helical" evidence="2">
    <location>
        <begin position="585"/>
        <end position="605"/>
    </location>
</feature>
<organism evidence="3 4">
    <name type="scientific">Eiseniibacteriota bacterium</name>
    <dbReference type="NCBI Taxonomy" id="2212470"/>
    <lineage>
        <taxon>Bacteria</taxon>
        <taxon>Candidatus Eiseniibacteriota</taxon>
    </lineage>
</organism>
<feature type="transmembrane region" description="Helical" evidence="2">
    <location>
        <begin position="649"/>
        <end position="668"/>
    </location>
</feature>